<sequence length="187" mass="20999">MTERERLLKRAGVFCLWRGISPDRAEPAALRDSEIDNSQKIPNNYTIPPYLLALFHEKQCPVRTLWTYPGLAADLGLPTPSPRLALFRKIQESVCGHLGWKKQDISAWPLDVGNALLRHGLEHFCPSVVICFVQDASEIRPLQTGLKDTCPQTRLFLLPDITDMAQGNQAAKNTAWKILQDIFPASP</sequence>
<dbReference type="STRING" id="888061.AXF15_03470"/>
<protein>
    <submittedName>
        <fullName evidence="1">Uncharacterized protein</fullName>
    </submittedName>
</protein>
<dbReference type="EMBL" id="CP014230">
    <property type="protein sequence ID" value="AMD92260.1"/>
    <property type="molecule type" value="Genomic_DNA"/>
</dbReference>
<dbReference type="AlphaFoldDB" id="A0A0X8JP01"/>
<keyword evidence="2" id="KW-1185">Reference proteome</keyword>
<dbReference type="OrthoDB" id="5470942at2"/>
<dbReference type="Proteomes" id="UP000063964">
    <property type="component" value="Chromosome"/>
</dbReference>
<dbReference type="RefSeq" id="WP_066603383.1">
    <property type="nucleotide sequence ID" value="NZ_CP014230.1"/>
</dbReference>
<organism evidence="1 2">
    <name type="scientific">Desulfomicrobium orale DSM 12838</name>
    <dbReference type="NCBI Taxonomy" id="888061"/>
    <lineage>
        <taxon>Bacteria</taxon>
        <taxon>Pseudomonadati</taxon>
        <taxon>Thermodesulfobacteriota</taxon>
        <taxon>Desulfovibrionia</taxon>
        <taxon>Desulfovibrionales</taxon>
        <taxon>Desulfomicrobiaceae</taxon>
        <taxon>Desulfomicrobium</taxon>
    </lineage>
</organism>
<proteinExistence type="predicted"/>
<evidence type="ECO:0000313" key="2">
    <source>
        <dbReference type="Proteomes" id="UP000063964"/>
    </source>
</evidence>
<reference evidence="2" key="1">
    <citation type="submission" date="2016-02" db="EMBL/GenBank/DDBJ databases">
        <authorList>
            <person name="Holder M.E."/>
            <person name="Ajami N.J."/>
            <person name="Petrosino J.F."/>
        </authorList>
    </citation>
    <scope>NUCLEOTIDE SEQUENCE [LARGE SCALE GENOMIC DNA]</scope>
    <source>
        <strain evidence="2">DSM 12838</strain>
    </source>
</reference>
<gene>
    <name evidence="1" type="ORF">AXF15_03470</name>
</gene>
<evidence type="ECO:0000313" key="1">
    <source>
        <dbReference type="EMBL" id="AMD92260.1"/>
    </source>
</evidence>
<accession>A0A0X8JP01</accession>
<name>A0A0X8JP01_9BACT</name>
<dbReference type="KEGG" id="doa:AXF15_03470"/>